<proteinExistence type="predicted"/>
<dbReference type="GeneID" id="69501312"/>
<comment type="caution">
    <text evidence="1">The sequence shown here is derived from an EMBL/GenBank/DDBJ whole genome shotgun (WGS) entry which is preliminary data.</text>
</comment>
<dbReference type="EMBL" id="QSGO01000005">
    <property type="protein sequence ID" value="RHB36063.1"/>
    <property type="molecule type" value="Genomic_DNA"/>
</dbReference>
<dbReference type="RefSeq" id="WP_002562005.1">
    <property type="nucleotide sequence ID" value="NZ_CABJFV010000005.1"/>
</dbReference>
<gene>
    <name evidence="1" type="ORF">DW888_09185</name>
</gene>
<dbReference type="AlphaFoldDB" id="A0A413VR73"/>
<name>A0A413VR73_9BACE</name>
<reference evidence="1 2" key="1">
    <citation type="submission" date="2018-08" db="EMBL/GenBank/DDBJ databases">
        <title>A genome reference for cultivated species of the human gut microbiota.</title>
        <authorList>
            <person name="Zou Y."/>
            <person name="Xue W."/>
            <person name="Luo G."/>
        </authorList>
    </citation>
    <scope>NUCLEOTIDE SEQUENCE [LARGE SCALE GENOMIC DNA]</scope>
    <source>
        <strain evidence="1 2">AM40-30BH</strain>
    </source>
</reference>
<organism evidence="1 2">
    <name type="scientific">Bacteroides nordii</name>
    <dbReference type="NCBI Taxonomy" id="291645"/>
    <lineage>
        <taxon>Bacteria</taxon>
        <taxon>Pseudomonadati</taxon>
        <taxon>Bacteroidota</taxon>
        <taxon>Bacteroidia</taxon>
        <taxon>Bacteroidales</taxon>
        <taxon>Bacteroidaceae</taxon>
        <taxon>Bacteroides</taxon>
    </lineage>
</organism>
<accession>A0A413VR73</accession>
<dbReference type="Proteomes" id="UP000284379">
    <property type="component" value="Unassembled WGS sequence"/>
</dbReference>
<sequence>MDKRSNKTFEFQLDTEKGVLCLSDLLINTMVYLYNDNGYLQVKELCISSSLTLELPKRGTYVLVILHPASEVVVRRIIY</sequence>
<protein>
    <recommendedName>
        <fullName evidence="3">T9SS C-terminal target domain-containing protein</fullName>
    </recommendedName>
</protein>
<evidence type="ECO:0000313" key="2">
    <source>
        <dbReference type="Proteomes" id="UP000284379"/>
    </source>
</evidence>
<evidence type="ECO:0000313" key="1">
    <source>
        <dbReference type="EMBL" id="RHB36063.1"/>
    </source>
</evidence>
<evidence type="ECO:0008006" key="3">
    <source>
        <dbReference type="Google" id="ProtNLM"/>
    </source>
</evidence>